<sequence>GQNLELATHTRNNSHFDIFVESELYIQRIIIQRDNKSVLVREISHELEVLNFHKLLTPVVIQINKNNSNANELAEYYAYQPKKDETIWVPLLPGYTIYTKISNNFFKLSIIKDANNQLSFQWYFYANDESFKLLKNSGQDNICFKTCFNKYNWPNNHLLLWYLGLTNKTNIQFLQERITQKYPNIFNRYSQTVKAFNSKKALKNSLTCIKFQLQSAIETEEIPIRKGVVLNKYRKHLSPQEIQALIVKHNTVNDKLNNAKKTIKQLKEKITNLTNLLNQDTDLSYNKTLYKTVDDLIEKWNLEYKTTMEISNEKKDICFSKAVAAGGLGAGTS</sequence>
<dbReference type="EMBL" id="CAJVPY010011974">
    <property type="protein sequence ID" value="CAG8730941.1"/>
    <property type="molecule type" value="Genomic_DNA"/>
</dbReference>
<evidence type="ECO:0000256" key="1">
    <source>
        <dbReference type="SAM" id="Coils"/>
    </source>
</evidence>
<feature type="non-terminal residue" evidence="2">
    <location>
        <position position="333"/>
    </location>
</feature>
<evidence type="ECO:0000313" key="2">
    <source>
        <dbReference type="EMBL" id="CAG8730941.1"/>
    </source>
</evidence>
<comment type="caution">
    <text evidence="2">The sequence shown here is derived from an EMBL/GenBank/DDBJ whole genome shotgun (WGS) entry which is preliminary data.</text>
</comment>
<gene>
    <name evidence="2" type="ORF">DERYTH_LOCUS15113</name>
</gene>
<evidence type="ECO:0000313" key="3">
    <source>
        <dbReference type="Proteomes" id="UP000789405"/>
    </source>
</evidence>
<accession>A0A9N9IF03</accession>
<protein>
    <submittedName>
        <fullName evidence="2">19506_t:CDS:1</fullName>
    </submittedName>
</protein>
<feature type="coiled-coil region" evidence="1">
    <location>
        <begin position="249"/>
        <end position="283"/>
    </location>
</feature>
<name>A0A9N9IF03_9GLOM</name>
<keyword evidence="1" id="KW-0175">Coiled coil</keyword>
<organism evidence="2 3">
    <name type="scientific">Dentiscutata erythropus</name>
    <dbReference type="NCBI Taxonomy" id="1348616"/>
    <lineage>
        <taxon>Eukaryota</taxon>
        <taxon>Fungi</taxon>
        <taxon>Fungi incertae sedis</taxon>
        <taxon>Mucoromycota</taxon>
        <taxon>Glomeromycotina</taxon>
        <taxon>Glomeromycetes</taxon>
        <taxon>Diversisporales</taxon>
        <taxon>Gigasporaceae</taxon>
        <taxon>Dentiscutata</taxon>
    </lineage>
</organism>
<keyword evidence="3" id="KW-1185">Reference proteome</keyword>
<reference evidence="2" key="1">
    <citation type="submission" date="2021-06" db="EMBL/GenBank/DDBJ databases">
        <authorList>
            <person name="Kallberg Y."/>
            <person name="Tangrot J."/>
            <person name="Rosling A."/>
        </authorList>
    </citation>
    <scope>NUCLEOTIDE SEQUENCE</scope>
    <source>
        <strain evidence="2">MA453B</strain>
    </source>
</reference>
<proteinExistence type="predicted"/>
<dbReference type="AlphaFoldDB" id="A0A9N9IF03"/>
<dbReference type="OrthoDB" id="2446834at2759"/>
<dbReference type="Proteomes" id="UP000789405">
    <property type="component" value="Unassembled WGS sequence"/>
</dbReference>